<reference evidence="2" key="2">
    <citation type="submission" date="2019-10" db="EMBL/GenBank/DDBJ databases">
        <title>A de novo genome assembly of a pear dwarfing rootstock.</title>
        <authorList>
            <person name="Wang F."/>
            <person name="Wang J."/>
            <person name="Li S."/>
            <person name="Zhang Y."/>
            <person name="Fang M."/>
            <person name="Ma L."/>
            <person name="Zhao Y."/>
            <person name="Jiang S."/>
        </authorList>
    </citation>
    <scope>NUCLEOTIDE SEQUENCE [LARGE SCALE GENOMIC DNA]</scope>
</reference>
<dbReference type="PANTHER" id="PTHR48045">
    <property type="entry name" value="UDP-GLYCOSYLTRANSFERASE 72B1"/>
    <property type="match status" value="1"/>
</dbReference>
<accession>A0A5N5G193</accession>
<dbReference type="PANTHER" id="PTHR48045:SF22">
    <property type="entry name" value="UDP-GLUCURONOSYL_UDP-GLUCOSYLTRANSFERASE"/>
    <property type="match status" value="1"/>
</dbReference>
<dbReference type="OrthoDB" id="5835829at2759"/>
<name>A0A5N5G193_9ROSA</name>
<organism evidence="1 2">
    <name type="scientific">Pyrus ussuriensis x Pyrus communis</name>
    <dbReference type="NCBI Taxonomy" id="2448454"/>
    <lineage>
        <taxon>Eukaryota</taxon>
        <taxon>Viridiplantae</taxon>
        <taxon>Streptophyta</taxon>
        <taxon>Embryophyta</taxon>
        <taxon>Tracheophyta</taxon>
        <taxon>Spermatophyta</taxon>
        <taxon>Magnoliopsida</taxon>
        <taxon>eudicotyledons</taxon>
        <taxon>Gunneridae</taxon>
        <taxon>Pentapetalae</taxon>
        <taxon>rosids</taxon>
        <taxon>fabids</taxon>
        <taxon>Rosales</taxon>
        <taxon>Rosaceae</taxon>
        <taxon>Amygdaloideae</taxon>
        <taxon>Maleae</taxon>
        <taxon>Pyrus</taxon>
    </lineage>
</organism>
<evidence type="ECO:0000313" key="2">
    <source>
        <dbReference type="Proteomes" id="UP000327157"/>
    </source>
</evidence>
<dbReference type="SUPFAM" id="SSF53756">
    <property type="entry name" value="UDP-Glycosyltransferase/glycogen phosphorylase"/>
    <property type="match status" value="1"/>
</dbReference>
<keyword evidence="1" id="KW-0808">Transferase</keyword>
<keyword evidence="2" id="KW-1185">Reference proteome</keyword>
<dbReference type="GO" id="GO:0016740">
    <property type="term" value="F:transferase activity"/>
    <property type="evidence" value="ECO:0007669"/>
    <property type="project" value="UniProtKB-KW"/>
</dbReference>
<sequence length="153" mass="17053">MGSFLSVSSVQMDEIAAGLRKSGVQFIWTGFVPGGVSSHCGWNSVTEGVFAGASFLTLAILFDQGMNSNHIVEDWRVGWRVRKVEDKIDHLVTREEIAGLVKKFMDLEDDEGMETRRARELKQLCHDAIAEGVSSHTNIKAFIRHFAEGVRED</sequence>
<comment type="caution">
    <text evidence="1">The sequence shown here is derived from an EMBL/GenBank/DDBJ whole genome shotgun (WGS) entry which is preliminary data.</text>
</comment>
<dbReference type="AlphaFoldDB" id="A0A5N5G193"/>
<dbReference type="Gene3D" id="3.40.50.2000">
    <property type="entry name" value="Glycogen Phosphorylase B"/>
    <property type="match status" value="2"/>
</dbReference>
<proteinExistence type="predicted"/>
<dbReference type="EMBL" id="SMOL01000559">
    <property type="protein sequence ID" value="KAB2607162.1"/>
    <property type="molecule type" value="Genomic_DNA"/>
</dbReference>
<reference evidence="1 2" key="1">
    <citation type="submission" date="2019-09" db="EMBL/GenBank/DDBJ databases">
        <authorList>
            <person name="Ou C."/>
        </authorList>
    </citation>
    <scope>NUCLEOTIDE SEQUENCE [LARGE SCALE GENOMIC DNA]</scope>
    <source>
        <strain evidence="1">S2</strain>
        <tissue evidence="1">Leaf</tissue>
    </source>
</reference>
<dbReference type="Proteomes" id="UP000327157">
    <property type="component" value="Chromosome 11"/>
</dbReference>
<protein>
    <submittedName>
        <fullName evidence="1">UDP-glycosyltransferase 87A1-like</fullName>
    </submittedName>
</protein>
<gene>
    <name evidence="1" type="ORF">D8674_006879</name>
</gene>
<reference evidence="1 2" key="3">
    <citation type="submission" date="2019-11" db="EMBL/GenBank/DDBJ databases">
        <title>A de novo genome assembly of a pear dwarfing rootstock.</title>
        <authorList>
            <person name="Wang F."/>
            <person name="Wang J."/>
            <person name="Li S."/>
            <person name="Zhang Y."/>
            <person name="Fang M."/>
            <person name="Ma L."/>
            <person name="Zhao Y."/>
            <person name="Jiang S."/>
        </authorList>
    </citation>
    <scope>NUCLEOTIDE SEQUENCE [LARGE SCALE GENOMIC DNA]</scope>
    <source>
        <strain evidence="1">S2</strain>
        <tissue evidence="1">Leaf</tissue>
    </source>
</reference>
<evidence type="ECO:0000313" key="1">
    <source>
        <dbReference type="EMBL" id="KAB2607162.1"/>
    </source>
</evidence>